<organism evidence="2">
    <name type="scientific">marine metagenome</name>
    <dbReference type="NCBI Taxonomy" id="408172"/>
    <lineage>
        <taxon>unclassified sequences</taxon>
        <taxon>metagenomes</taxon>
        <taxon>ecological metagenomes</taxon>
    </lineage>
</organism>
<sequence length="40" mass="4086">MGVLAYIGLALSSLRRSPLRSMLTILGIVIGVCAVVGVVS</sequence>
<gene>
    <name evidence="2" type="ORF">METZ01_LOCUS231132</name>
</gene>
<feature type="non-terminal residue" evidence="2">
    <location>
        <position position="40"/>
    </location>
</feature>
<feature type="transmembrane region" description="Helical" evidence="1">
    <location>
        <begin position="21"/>
        <end position="39"/>
    </location>
</feature>
<name>A0A382GT61_9ZZZZ</name>
<proteinExistence type="predicted"/>
<dbReference type="EMBL" id="UINC01057292">
    <property type="protein sequence ID" value="SVB78278.1"/>
    <property type="molecule type" value="Genomic_DNA"/>
</dbReference>
<dbReference type="AlphaFoldDB" id="A0A382GT61"/>
<accession>A0A382GT61</accession>
<keyword evidence="1" id="KW-0812">Transmembrane</keyword>
<keyword evidence="1" id="KW-1133">Transmembrane helix</keyword>
<evidence type="ECO:0000313" key="2">
    <source>
        <dbReference type="EMBL" id="SVB78278.1"/>
    </source>
</evidence>
<reference evidence="2" key="1">
    <citation type="submission" date="2018-05" db="EMBL/GenBank/DDBJ databases">
        <authorList>
            <person name="Lanie J.A."/>
            <person name="Ng W.-L."/>
            <person name="Kazmierczak K.M."/>
            <person name="Andrzejewski T.M."/>
            <person name="Davidsen T.M."/>
            <person name="Wayne K.J."/>
            <person name="Tettelin H."/>
            <person name="Glass J.I."/>
            <person name="Rusch D."/>
            <person name="Podicherti R."/>
            <person name="Tsui H.-C.T."/>
            <person name="Winkler M.E."/>
        </authorList>
    </citation>
    <scope>NUCLEOTIDE SEQUENCE</scope>
</reference>
<protein>
    <recommendedName>
        <fullName evidence="3">MacB-like periplasmic core domain-containing protein</fullName>
    </recommendedName>
</protein>
<evidence type="ECO:0008006" key="3">
    <source>
        <dbReference type="Google" id="ProtNLM"/>
    </source>
</evidence>
<keyword evidence="1" id="KW-0472">Membrane</keyword>
<evidence type="ECO:0000256" key="1">
    <source>
        <dbReference type="SAM" id="Phobius"/>
    </source>
</evidence>